<sequence length="158" mass="17264">MEKKLADSGPAVNGNGFIAKVIGFENSVGPNKASSWLGGLFVVGVSDGGSGDGVRVVEKWGEVVGEGLWVWRDFLVVYDVKEGGETVFPSSKGNLVVRRSSLLQRETLVLYLGGMDYPNVVKKGTYVALLQRCVHFNRMIDEKFGTLDVRLRGLEKIK</sequence>
<accession>A0A699H3D2</accession>
<protein>
    <submittedName>
        <fullName evidence="1">Uncharacterized protein</fullName>
    </submittedName>
</protein>
<gene>
    <name evidence="1" type="ORF">Tci_286283</name>
</gene>
<organism evidence="1">
    <name type="scientific">Tanacetum cinerariifolium</name>
    <name type="common">Dalmatian daisy</name>
    <name type="synonym">Chrysanthemum cinerariifolium</name>
    <dbReference type="NCBI Taxonomy" id="118510"/>
    <lineage>
        <taxon>Eukaryota</taxon>
        <taxon>Viridiplantae</taxon>
        <taxon>Streptophyta</taxon>
        <taxon>Embryophyta</taxon>
        <taxon>Tracheophyta</taxon>
        <taxon>Spermatophyta</taxon>
        <taxon>Magnoliopsida</taxon>
        <taxon>eudicotyledons</taxon>
        <taxon>Gunneridae</taxon>
        <taxon>Pentapetalae</taxon>
        <taxon>asterids</taxon>
        <taxon>campanulids</taxon>
        <taxon>Asterales</taxon>
        <taxon>Asteraceae</taxon>
        <taxon>Asteroideae</taxon>
        <taxon>Anthemideae</taxon>
        <taxon>Anthemidinae</taxon>
        <taxon>Tanacetum</taxon>
    </lineage>
</organism>
<comment type="caution">
    <text evidence="1">The sequence shown here is derived from an EMBL/GenBank/DDBJ whole genome shotgun (WGS) entry which is preliminary data.</text>
</comment>
<name>A0A699H3D2_TANCI</name>
<dbReference type="AlphaFoldDB" id="A0A699H3D2"/>
<dbReference type="EMBL" id="BKCJ010091785">
    <property type="protein sequence ID" value="GEX14308.1"/>
    <property type="molecule type" value="Genomic_DNA"/>
</dbReference>
<reference evidence="1" key="1">
    <citation type="journal article" date="2019" name="Sci. Rep.">
        <title>Draft genome of Tanacetum cinerariifolium, the natural source of mosquito coil.</title>
        <authorList>
            <person name="Yamashiro T."/>
            <person name="Shiraishi A."/>
            <person name="Satake H."/>
            <person name="Nakayama K."/>
        </authorList>
    </citation>
    <scope>NUCLEOTIDE SEQUENCE</scope>
</reference>
<proteinExistence type="predicted"/>
<evidence type="ECO:0000313" key="1">
    <source>
        <dbReference type="EMBL" id="GEX14308.1"/>
    </source>
</evidence>